<dbReference type="InterPro" id="IPR007111">
    <property type="entry name" value="NACHT_NTPase"/>
</dbReference>
<evidence type="ECO:0000313" key="11">
    <source>
        <dbReference type="Proteomes" id="UP000014760"/>
    </source>
</evidence>
<dbReference type="InterPro" id="IPR027417">
    <property type="entry name" value="P-loop_NTPase"/>
</dbReference>
<dbReference type="InterPro" id="IPR001315">
    <property type="entry name" value="CARD"/>
</dbReference>
<evidence type="ECO:0000256" key="1">
    <source>
        <dbReference type="ARBA" id="ARBA00004496"/>
    </source>
</evidence>
<evidence type="ECO:0000313" key="9">
    <source>
        <dbReference type="EMBL" id="ELT96612.1"/>
    </source>
</evidence>
<dbReference type="SUPFAM" id="SSF47986">
    <property type="entry name" value="DEATH domain"/>
    <property type="match status" value="1"/>
</dbReference>
<dbReference type="OrthoDB" id="120976at2759"/>
<accession>R7TSM7</accession>
<dbReference type="EMBL" id="AMQN01011246">
    <property type="status" value="NOT_ANNOTATED_CDS"/>
    <property type="molecule type" value="Genomic_DNA"/>
</dbReference>
<dbReference type="Pfam" id="PF00619">
    <property type="entry name" value="CARD"/>
    <property type="match status" value="1"/>
</dbReference>
<dbReference type="EMBL" id="AMQN01011247">
    <property type="status" value="NOT_ANNOTATED_CDS"/>
    <property type="molecule type" value="Genomic_DNA"/>
</dbReference>
<dbReference type="GO" id="GO:0045087">
    <property type="term" value="P:innate immune response"/>
    <property type="evidence" value="ECO:0007669"/>
    <property type="project" value="UniProtKB-KW"/>
</dbReference>
<dbReference type="EnsemblMetazoa" id="CapteT210426">
    <property type="protein sequence ID" value="CapteP210426"/>
    <property type="gene ID" value="CapteG210426"/>
</dbReference>
<protein>
    <recommendedName>
        <fullName evidence="12">CARD domain-containing protein</fullName>
    </recommendedName>
</protein>
<sequence>MHSEDASHLRYAARSVKLHAAMDELVRESLAHIDTRVFALKEHLYQKLAKRDKSCTGMCFTVEDSCHSNKSLHRPSPECSTESAMTCRQSIIFDCMNICMNSMEEDHKVILKKNWTELCADLDTSLIIDPLFREGILSDDDFERIQQDGKTRKEKARELLTMLLRKGPNAFGEFVRSLESDHSHLHKLLVNDNENRSETTEGYNVIKLKRQLKLHYETLTRIHPVPWLPQHRLSLNEVYTKLQLISTGSIHGTQQMASTPQVTLGDLFSPHKLSKDPKRLLLEGEAGIGKTTLLQMLVSRWNKDCPGEECGSPCIHAFDLLFNLHARDFSGHTSIPDVILNSGLLARDSQISAEILNAILQQSNIVFIIDAYDEACGENQLLNQLIQKSILREATVLVSSRPAHLKNLQFMDSIFFVSGFDAEQQVEYVDKFAKQENLSLGPLAELRLKMTNELQDLCRNPLMLTILCMLCFEVNPQFPSTKTGVYTAIHEFIIENAAKKTQLGKTKIERLITSLAKLSFETYNKKNHLTSEDFESISCSAQDACQIGYLSEEVSTGPFQIATRYSFGHRTLQEYLAAVHLGKMDAGERKAWLQSMNVAQIQNIAMFLFGLLKDKELSDTTVIIIEKMRFQPWNVFYYSCSQSHLLLYCLSELVGSTMPAKLEDAVIKNCPSSFHLSRECQLSCIKGLSMICSIAMPKHSIGLVFDLSSTKDFIPLMKQLVESECIKYVTLGNPREMDELEKCLAALQAGQPKSCVSSITITKADISGDIRNLHDLGTKTHTMDLLECTNVKFSLCFLKAAQKQDALNILKLQSCNLDNECFKILFQLLASEHLKHVELLNNTVIETRRIAELLTRIADLRNLRGLAISLEIENPDERKQLERILKKNTLFQLRLQKCYFSGDICETLRNCFPRMSSLKKLILADCKIGYHIGFGQFLSAAVHLKNLVEFSIQMIPLKKKNLDILCEVLCVMNTLQKVNLRMIHYDKSGNYDRLQRLFRSIAVCPRIESLRLPEMQIDDTLMPSLCEMLNSLGNLDNLTLWRNELSAKALEELALCLQQRPKKLNMLDIKENQGSTNETVVELLQRNCDNIIFD</sequence>
<evidence type="ECO:0008006" key="12">
    <source>
        <dbReference type="Google" id="ProtNLM"/>
    </source>
</evidence>
<reference evidence="10" key="3">
    <citation type="submission" date="2015-06" db="UniProtKB">
        <authorList>
            <consortium name="EnsemblMetazoa"/>
        </authorList>
    </citation>
    <scope>IDENTIFICATION</scope>
</reference>
<evidence type="ECO:0000256" key="3">
    <source>
        <dbReference type="ARBA" id="ARBA00022588"/>
    </source>
</evidence>
<reference evidence="11" key="1">
    <citation type="submission" date="2012-12" db="EMBL/GenBank/DDBJ databases">
        <authorList>
            <person name="Hellsten U."/>
            <person name="Grimwood J."/>
            <person name="Chapman J.A."/>
            <person name="Shapiro H."/>
            <person name="Aerts A."/>
            <person name="Otillar R.P."/>
            <person name="Terry A.Y."/>
            <person name="Boore J.L."/>
            <person name="Simakov O."/>
            <person name="Marletaz F."/>
            <person name="Cho S.-J."/>
            <person name="Edsinger-Gonzales E."/>
            <person name="Havlak P."/>
            <person name="Kuo D.-H."/>
            <person name="Larsson T."/>
            <person name="Lv J."/>
            <person name="Arendt D."/>
            <person name="Savage R."/>
            <person name="Osoegawa K."/>
            <person name="de Jong P."/>
            <person name="Lindberg D.R."/>
            <person name="Seaver E.C."/>
            <person name="Weisblat D.A."/>
            <person name="Putnam N.H."/>
            <person name="Grigoriev I.V."/>
            <person name="Rokhsar D.S."/>
        </authorList>
    </citation>
    <scope>NUCLEOTIDE SEQUENCE</scope>
    <source>
        <strain evidence="11">I ESC-2004</strain>
    </source>
</reference>
<evidence type="ECO:0000313" key="10">
    <source>
        <dbReference type="EnsemblMetazoa" id="CapteP210426"/>
    </source>
</evidence>
<proteinExistence type="predicted"/>
<dbReference type="AlphaFoldDB" id="R7TSM7"/>
<keyword evidence="11" id="KW-1185">Reference proteome</keyword>
<evidence type="ECO:0000259" key="8">
    <source>
        <dbReference type="PROSITE" id="PS50837"/>
    </source>
</evidence>
<comment type="subcellular location">
    <subcellularLocation>
        <location evidence="1">Cytoplasm</location>
    </subcellularLocation>
</comment>
<dbReference type="GO" id="GO:0005524">
    <property type="term" value="F:ATP binding"/>
    <property type="evidence" value="ECO:0007669"/>
    <property type="project" value="UniProtKB-KW"/>
</dbReference>
<dbReference type="STRING" id="283909.R7TSM7"/>
<dbReference type="Pfam" id="PF05729">
    <property type="entry name" value="NACHT"/>
    <property type="match status" value="1"/>
</dbReference>
<dbReference type="PROSITE" id="PS50837">
    <property type="entry name" value="NACHT"/>
    <property type="match status" value="1"/>
</dbReference>
<dbReference type="Gene3D" id="1.10.533.10">
    <property type="entry name" value="Death Domain, Fas"/>
    <property type="match status" value="1"/>
</dbReference>
<keyword evidence="4" id="KW-0547">Nucleotide-binding</keyword>
<evidence type="ECO:0000256" key="2">
    <source>
        <dbReference type="ARBA" id="ARBA00022490"/>
    </source>
</evidence>
<feature type="domain" description="CARD" evidence="7">
    <location>
        <begin position="103"/>
        <end position="193"/>
    </location>
</feature>
<dbReference type="Proteomes" id="UP000014760">
    <property type="component" value="Unassembled WGS sequence"/>
</dbReference>
<keyword evidence="2" id="KW-0963">Cytoplasm</keyword>
<feature type="domain" description="NACHT" evidence="8">
    <location>
        <begin position="278"/>
        <end position="402"/>
    </location>
</feature>
<dbReference type="SUPFAM" id="SSF52047">
    <property type="entry name" value="RNI-like"/>
    <property type="match status" value="1"/>
</dbReference>
<dbReference type="PROSITE" id="PS50209">
    <property type="entry name" value="CARD"/>
    <property type="match status" value="1"/>
</dbReference>
<dbReference type="HOGENOM" id="CLU_009460_2_1_1"/>
<name>R7TSM7_CAPTE</name>
<dbReference type="OMA" id="PFAFPRH"/>
<organism evidence="9">
    <name type="scientific">Capitella teleta</name>
    <name type="common">Polychaete worm</name>
    <dbReference type="NCBI Taxonomy" id="283909"/>
    <lineage>
        <taxon>Eukaryota</taxon>
        <taxon>Metazoa</taxon>
        <taxon>Spiralia</taxon>
        <taxon>Lophotrochozoa</taxon>
        <taxon>Annelida</taxon>
        <taxon>Polychaeta</taxon>
        <taxon>Sedentaria</taxon>
        <taxon>Scolecida</taxon>
        <taxon>Capitellidae</taxon>
        <taxon>Capitella</taxon>
    </lineage>
</organism>
<dbReference type="InterPro" id="IPR032675">
    <property type="entry name" value="LRR_dom_sf"/>
</dbReference>
<evidence type="ECO:0000259" key="7">
    <source>
        <dbReference type="PROSITE" id="PS50209"/>
    </source>
</evidence>
<dbReference type="EMBL" id="KB308778">
    <property type="protein sequence ID" value="ELT96612.1"/>
    <property type="molecule type" value="Genomic_DNA"/>
</dbReference>
<evidence type="ECO:0000256" key="6">
    <source>
        <dbReference type="ARBA" id="ARBA00022859"/>
    </source>
</evidence>
<evidence type="ECO:0000256" key="5">
    <source>
        <dbReference type="ARBA" id="ARBA00022840"/>
    </source>
</evidence>
<keyword evidence="3" id="KW-0399">Innate immunity</keyword>
<dbReference type="PANTHER" id="PTHR46844">
    <property type="entry name" value="SLR5058 PROTEIN"/>
    <property type="match status" value="1"/>
</dbReference>
<evidence type="ECO:0000256" key="4">
    <source>
        <dbReference type="ARBA" id="ARBA00022741"/>
    </source>
</evidence>
<dbReference type="Gene3D" id="3.40.50.300">
    <property type="entry name" value="P-loop containing nucleotide triphosphate hydrolases"/>
    <property type="match status" value="1"/>
</dbReference>
<keyword evidence="6" id="KW-0391">Immunity</keyword>
<dbReference type="GO" id="GO:0042981">
    <property type="term" value="P:regulation of apoptotic process"/>
    <property type="evidence" value="ECO:0007669"/>
    <property type="project" value="InterPro"/>
</dbReference>
<dbReference type="Gene3D" id="3.80.10.10">
    <property type="entry name" value="Ribonuclease Inhibitor"/>
    <property type="match status" value="1"/>
</dbReference>
<dbReference type="GO" id="GO:0005737">
    <property type="term" value="C:cytoplasm"/>
    <property type="evidence" value="ECO:0007669"/>
    <property type="project" value="UniProtKB-SubCell"/>
</dbReference>
<reference evidence="9 11" key="2">
    <citation type="journal article" date="2013" name="Nature">
        <title>Insights into bilaterian evolution from three spiralian genomes.</title>
        <authorList>
            <person name="Simakov O."/>
            <person name="Marletaz F."/>
            <person name="Cho S.J."/>
            <person name="Edsinger-Gonzales E."/>
            <person name="Havlak P."/>
            <person name="Hellsten U."/>
            <person name="Kuo D.H."/>
            <person name="Larsson T."/>
            <person name="Lv J."/>
            <person name="Arendt D."/>
            <person name="Savage R."/>
            <person name="Osoegawa K."/>
            <person name="de Jong P."/>
            <person name="Grimwood J."/>
            <person name="Chapman J.A."/>
            <person name="Shapiro H."/>
            <person name="Aerts A."/>
            <person name="Otillar R.P."/>
            <person name="Terry A.Y."/>
            <person name="Boore J.L."/>
            <person name="Grigoriev I.V."/>
            <person name="Lindberg D.R."/>
            <person name="Seaver E.C."/>
            <person name="Weisblat D.A."/>
            <person name="Putnam N.H."/>
            <person name="Rokhsar D.S."/>
        </authorList>
    </citation>
    <scope>NUCLEOTIDE SEQUENCE</scope>
    <source>
        <strain evidence="9 11">I ESC-2004</strain>
    </source>
</reference>
<gene>
    <name evidence="9" type="ORF">CAPTEDRAFT_210426</name>
</gene>
<dbReference type="SMART" id="SM00114">
    <property type="entry name" value="CARD"/>
    <property type="match status" value="1"/>
</dbReference>
<dbReference type="PANTHER" id="PTHR46844:SF1">
    <property type="entry name" value="SLR5058 PROTEIN"/>
    <property type="match status" value="1"/>
</dbReference>
<dbReference type="CDD" id="cd01671">
    <property type="entry name" value="CARD"/>
    <property type="match status" value="1"/>
</dbReference>
<dbReference type="InterPro" id="IPR011029">
    <property type="entry name" value="DEATH-like_dom_sf"/>
</dbReference>
<keyword evidence="5" id="KW-0067">ATP-binding</keyword>
<dbReference type="SUPFAM" id="SSF52540">
    <property type="entry name" value="P-loop containing nucleoside triphosphate hydrolases"/>
    <property type="match status" value="1"/>
</dbReference>